<feature type="domain" description="Glycosyltransferase subfamily 4-like N-terminal" evidence="2">
    <location>
        <begin position="92"/>
        <end position="214"/>
    </location>
</feature>
<name>A0ABV4AWX5_9GAMM</name>
<keyword evidence="3" id="KW-0328">Glycosyltransferase</keyword>
<dbReference type="Gene3D" id="3.40.50.2000">
    <property type="entry name" value="Glycogen Phosphorylase B"/>
    <property type="match status" value="2"/>
</dbReference>
<keyword evidence="3" id="KW-0808">Transferase</keyword>
<dbReference type="SUPFAM" id="SSF53756">
    <property type="entry name" value="UDP-Glycosyltransferase/glycogen phosphorylase"/>
    <property type="match status" value="1"/>
</dbReference>
<dbReference type="PANTHER" id="PTHR12526">
    <property type="entry name" value="GLYCOSYLTRANSFERASE"/>
    <property type="match status" value="1"/>
</dbReference>
<dbReference type="Proteomes" id="UP001562159">
    <property type="component" value="Unassembled WGS sequence"/>
</dbReference>
<accession>A0ABV4AWX5</accession>
<gene>
    <name evidence="3" type="ORF">AB7878_16950</name>
</gene>
<evidence type="ECO:0000259" key="2">
    <source>
        <dbReference type="Pfam" id="PF13439"/>
    </source>
</evidence>
<comment type="caution">
    <text evidence="3">The sequence shown here is derived from an EMBL/GenBank/DDBJ whole genome shotgun (WGS) entry which is preliminary data.</text>
</comment>
<evidence type="ECO:0000313" key="3">
    <source>
        <dbReference type="EMBL" id="MEY2184101.1"/>
    </source>
</evidence>
<organism evidence="3 4">
    <name type="scientific">Rhodanobacter humi</name>
    <dbReference type="NCBI Taxonomy" id="1888173"/>
    <lineage>
        <taxon>Bacteria</taxon>
        <taxon>Pseudomonadati</taxon>
        <taxon>Pseudomonadota</taxon>
        <taxon>Gammaproteobacteria</taxon>
        <taxon>Lysobacterales</taxon>
        <taxon>Rhodanobacteraceae</taxon>
        <taxon>Rhodanobacter</taxon>
    </lineage>
</organism>
<dbReference type="Pfam" id="PF13692">
    <property type="entry name" value="Glyco_trans_1_4"/>
    <property type="match status" value="1"/>
</dbReference>
<dbReference type="EC" id="2.4.-.-" evidence="3"/>
<protein>
    <submittedName>
        <fullName evidence="3">Glycosyltransferase</fullName>
        <ecNumber evidence="3">2.4.-.-</ecNumber>
    </submittedName>
</protein>
<evidence type="ECO:0000256" key="1">
    <source>
        <dbReference type="SAM" id="MobiDB-lite"/>
    </source>
</evidence>
<sequence length="434" mass="47372">MKIAILTNAYPYLPGEQFIEDEIGYWAAHAGVDVTVLPALAAGTPRPVPASIAVGLDMARSARAWRLWFVLRALGSAIFRRELGYLRRARKLKPRTVTRALLHVSKVLEQAAQLQRYAGIHGRIDVAYSYWNETQACAALLARKAGAVRKVVSRVHGYDLYEARRRHGYMPLKRQFVADWDAIFALSREARDYLRQTYDAPPENIRICPLGVPLAATLARPSPAGCLHVVSVSFCLPVKRLDRIVDALELLARRHPDVCVGWTHIGTGPLLEEIRALARLKLSGLANVTCTFAGELPNHAVKAYYRSVPVDVLVNASESEGVPVSIMEAMSAGVPAVAPDVGGIASLVSDRCGALLGAHPDARDIADAVERVAFADGRDSLRVHARQAIESGFDAARNYRDFVASVVAIGAAGDREPARPPSRATYPLRQATRR</sequence>
<feature type="region of interest" description="Disordered" evidence="1">
    <location>
        <begin position="413"/>
        <end position="434"/>
    </location>
</feature>
<reference evidence="3 4" key="1">
    <citation type="submission" date="2024-07" db="EMBL/GenBank/DDBJ databases">
        <title>Molecular mechanisms and environmental adaptations of flagellar loss and biofilm growth of Rhodanobacter under environmental stress.</title>
        <authorList>
            <person name="Chen M."/>
        </authorList>
    </citation>
    <scope>NUCLEOTIDE SEQUENCE [LARGE SCALE GENOMIC DNA]</scope>
    <source>
        <strain evidence="3 4">RS22</strain>
    </source>
</reference>
<dbReference type="Pfam" id="PF13439">
    <property type="entry name" value="Glyco_transf_4"/>
    <property type="match status" value="1"/>
</dbReference>
<proteinExistence type="predicted"/>
<dbReference type="InterPro" id="IPR028098">
    <property type="entry name" value="Glyco_trans_4-like_N"/>
</dbReference>
<dbReference type="EMBL" id="JBGBPY010000001">
    <property type="protein sequence ID" value="MEY2184101.1"/>
    <property type="molecule type" value="Genomic_DNA"/>
</dbReference>
<evidence type="ECO:0000313" key="4">
    <source>
        <dbReference type="Proteomes" id="UP001562159"/>
    </source>
</evidence>
<dbReference type="GO" id="GO:0016757">
    <property type="term" value="F:glycosyltransferase activity"/>
    <property type="evidence" value="ECO:0007669"/>
    <property type="project" value="UniProtKB-KW"/>
</dbReference>
<keyword evidence="4" id="KW-1185">Reference proteome</keyword>